<dbReference type="InterPro" id="IPR030678">
    <property type="entry name" value="Peptide/Ni-bd"/>
</dbReference>
<dbReference type="InterPro" id="IPR039424">
    <property type="entry name" value="SBP_5"/>
</dbReference>
<dbReference type="PANTHER" id="PTHR30290:SF10">
    <property type="entry name" value="PERIPLASMIC OLIGOPEPTIDE-BINDING PROTEIN-RELATED"/>
    <property type="match status" value="1"/>
</dbReference>
<evidence type="ECO:0000256" key="2">
    <source>
        <dbReference type="ARBA" id="ARBA00005695"/>
    </source>
</evidence>
<dbReference type="GO" id="GO:1904680">
    <property type="term" value="F:peptide transmembrane transporter activity"/>
    <property type="evidence" value="ECO:0007669"/>
    <property type="project" value="TreeGrafter"/>
</dbReference>
<dbReference type="FunFam" id="3.90.76.10:FF:000001">
    <property type="entry name" value="Oligopeptide ABC transporter substrate-binding protein"/>
    <property type="match status" value="1"/>
</dbReference>
<evidence type="ECO:0000313" key="7">
    <source>
        <dbReference type="EMBL" id="SHJ59941.1"/>
    </source>
</evidence>
<dbReference type="STRING" id="1121950.SAMN02745243_00950"/>
<keyword evidence="4 5" id="KW-0732">Signal</keyword>
<dbReference type="Pfam" id="PF00496">
    <property type="entry name" value="SBP_bac_5"/>
    <property type="match status" value="1"/>
</dbReference>
<dbReference type="RefSeq" id="WP_073106094.1">
    <property type="nucleotide sequence ID" value="NZ_FQZY01000012.1"/>
</dbReference>
<evidence type="ECO:0000256" key="4">
    <source>
        <dbReference type="ARBA" id="ARBA00022729"/>
    </source>
</evidence>
<dbReference type="Proteomes" id="UP000184301">
    <property type="component" value="Unassembled WGS sequence"/>
</dbReference>
<dbReference type="Gene3D" id="3.10.105.10">
    <property type="entry name" value="Dipeptide-binding Protein, Domain 3"/>
    <property type="match status" value="1"/>
</dbReference>
<dbReference type="GO" id="GO:0015833">
    <property type="term" value="P:peptide transport"/>
    <property type="evidence" value="ECO:0007669"/>
    <property type="project" value="TreeGrafter"/>
</dbReference>
<accession>A0A1M6KLY6</accession>
<organism evidence="7 8">
    <name type="scientific">Hespellia stercorisuis DSM 15480</name>
    <dbReference type="NCBI Taxonomy" id="1121950"/>
    <lineage>
        <taxon>Bacteria</taxon>
        <taxon>Bacillati</taxon>
        <taxon>Bacillota</taxon>
        <taxon>Clostridia</taxon>
        <taxon>Lachnospirales</taxon>
        <taxon>Lachnospiraceae</taxon>
        <taxon>Hespellia</taxon>
    </lineage>
</organism>
<dbReference type="OrthoDB" id="9801912at2"/>
<sequence length="564" mass="63666">MKKRVLSILMAGALALALTACGGGGSDSKNAESGEKDSEQYINTYLYAEPTTMDPSLRSDQYSSEILISTMEGLIRMEQRDGEYEAEPGDAESWETSEDGKVWTFHLGEDRKWSDGEPVTADQYVYSLRRSADPATGCPNSYFVTPILNYDAVSTGEMAPDQLGVKAVDEHTLEITLTNPMPSFLESTDASVFYPQREDIVKEYGDQYGADAEKFVYNGPFTISEWVHNSSMKLVKNEQYWDSDNVDLETVNYQIMADASTIANAYDSGQIDTIDISSEEELQKYEADDSNKYTKISGGSIVFQFYNTTDKTFSNQNIRKAFTLAIDQEDMNEMGFGNLREPLYGWIAPAFSVDGKSMRDAAGDPLKDRKAELEKEGKTPKDVLIEGMEELGLGSDPSKLDVTYSLAGTDDWYRTFGEYLQQVYKDELGVNLKIDFTEWGIFSDNLANGNYQIGFMSWGAYFNDPYDMLSINMTDFNQISTNWSNPEYDRLCVAGATEMDADKRMDDYVQAEKILMENDVICPLATSVEHKFTKSYVHDKYEEYGEERLYFIHPGWKNVYTSGR</sequence>
<evidence type="ECO:0000256" key="3">
    <source>
        <dbReference type="ARBA" id="ARBA00022448"/>
    </source>
</evidence>
<dbReference type="Gene3D" id="3.90.76.10">
    <property type="entry name" value="Dipeptide-binding Protein, Domain 1"/>
    <property type="match status" value="1"/>
</dbReference>
<name>A0A1M6KLY6_9FIRM</name>
<dbReference type="CDD" id="cd08504">
    <property type="entry name" value="PBP2_OppA"/>
    <property type="match status" value="1"/>
</dbReference>
<dbReference type="GO" id="GO:0043190">
    <property type="term" value="C:ATP-binding cassette (ABC) transporter complex"/>
    <property type="evidence" value="ECO:0007669"/>
    <property type="project" value="InterPro"/>
</dbReference>
<evidence type="ECO:0000313" key="8">
    <source>
        <dbReference type="Proteomes" id="UP000184301"/>
    </source>
</evidence>
<dbReference type="PROSITE" id="PS51257">
    <property type="entry name" value="PROKAR_LIPOPROTEIN"/>
    <property type="match status" value="1"/>
</dbReference>
<evidence type="ECO:0000256" key="5">
    <source>
        <dbReference type="SAM" id="SignalP"/>
    </source>
</evidence>
<protein>
    <submittedName>
        <fullName evidence="7">Oligopeptide transport system substrate-binding protein</fullName>
    </submittedName>
</protein>
<dbReference type="AlphaFoldDB" id="A0A1M6KLY6"/>
<feature type="domain" description="Solute-binding protein family 5" evidence="6">
    <location>
        <begin position="87"/>
        <end position="474"/>
    </location>
</feature>
<feature type="signal peptide" evidence="5">
    <location>
        <begin position="1"/>
        <end position="22"/>
    </location>
</feature>
<dbReference type="SUPFAM" id="SSF53850">
    <property type="entry name" value="Periplasmic binding protein-like II"/>
    <property type="match status" value="1"/>
</dbReference>
<dbReference type="Gene3D" id="3.40.190.10">
    <property type="entry name" value="Periplasmic binding protein-like II"/>
    <property type="match status" value="1"/>
</dbReference>
<feature type="chain" id="PRO_5039210687" evidence="5">
    <location>
        <begin position="23"/>
        <end position="564"/>
    </location>
</feature>
<comment type="subcellular location">
    <subcellularLocation>
        <location evidence="1">Cell envelope</location>
    </subcellularLocation>
</comment>
<dbReference type="PANTHER" id="PTHR30290">
    <property type="entry name" value="PERIPLASMIC BINDING COMPONENT OF ABC TRANSPORTER"/>
    <property type="match status" value="1"/>
</dbReference>
<reference evidence="7 8" key="1">
    <citation type="submission" date="2016-11" db="EMBL/GenBank/DDBJ databases">
        <authorList>
            <person name="Jaros S."/>
            <person name="Januszkiewicz K."/>
            <person name="Wedrychowicz H."/>
        </authorList>
    </citation>
    <scope>NUCLEOTIDE SEQUENCE [LARGE SCALE GENOMIC DNA]</scope>
    <source>
        <strain evidence="7 8">DSM 15480</strain>
    </source>
</reference>
<evidence type="ECO:0000256" key="1">
    <source>
        <dbReference type="ARBA" id="ARBA00004196"/>
    </source>
</evidence>
<gene>
    <name evidence="7" type="ORF">SAMN02745243_00950</name>
</gene>
<dbReference type="GO" id="GO:0030313">
    <property type="term" value="C:cell envelope"/>
    <property type="evidence" value="ECO:0007669"/>
    <property type="project" value="UniProtKB-SubCell"/>
</dbReference>
<proteinExistence type="inferred from homology"/>
<dbReference type="EMBL" id="FQZY01000012">
    <property type="protein sequence ID" value="SHJ59941.1"/>
    <property type="molecule type" value="Genomic_DNA"/>
</dbReference>
<keyword evidence="8" id="KW-1185">Reference proteome</keyword>
<comment type="similarity">
    <text evidence="2">Belongs to the bacterial solute-binding protein 5 family.</text>
</comment>
<dbReference type="GO" id="GO:0042597">
    <property type="term" value="C:periplasmic space"/>
    <property type="evidence" value="ECO:0007669"/>
    <property type="project" value="UniProtKB-ARBA"/>
</dbReference>
<dbReference type="PIRSF" id="PIRSF002741">
    <property type="entry name" value="MppA"/>
    <property type="match status" value="1"/>
</dbReference>
<dbReference type="InterPro" id="IPR000914">
    <property type="entry name" value="SBP_5_dom"/>
</dbReference>
<evidence type="ECO:0000259" key="6">
    <source>
        <dbReference type="Pfam" id="PF00496"/>
    </source>
</evidence>
<keyword evidence="3" id="KW-0813">Transport</keyword>